<keyword evidence="3" id="KW-1185">Reference proteome</keyword>
<evidence type="ECO:0000313" key="2">
    <source>
        <dbReference type="EMBL" id="SFR84520.1"/>
    </source>
</evidence>
<reference evidence="3" key="1">
    <citation type="submission" date="2016-10" db="EMBL/GenBank/DDBJ databases">
        <authorList>
            <person name="Varghese N."/>
            <person name="Submissions S."/>
        </authorList>
    </citation>
    <scope>NUCLEOTIDE SEQUENCE [LARGE SCALE GENOMIC DNA]</scope>
    <source>
        <strain evidence="3">DSM 19891</strain>
    </source>
</reference>
<dbReference type="AlphaFoldDB" id="A0A1I6K125"/>
<feature type="signal peptide" evidence="1">
    <location>
        <begin position="1"/>
        <end position="30"/>
    </location>
</feature>
<protein>
    <recommendedName>
        <fullName evidence="4">Type 1 periplasmic binding fold superfamily protein</fullName>
    </recommendedName>
</protein>
<name>A0A1I6K125_9FLAO</name>
<evidence type="ECO:0000313" key="3">
    <source>
        <dbReference type="Proteomes" id="UP000199462"/>
    </source>
</evidence>
<dbReference type="EMBL" id="FOYX01000003">
    <property type="protein sequence ID" value="SFR84520.1"/>
    <property type="molecule type" value="Genomic_DNA"/>
</dbReference>
<proteinExistence type="predicted"/>
<evidence type="ECO:0008006" key="4">
    <source>
        <dbReference type="Google" id="ProtNLM"/>
    </source>
</evidence>
<dbReference type="Proteomes" id="UP000199462">
    <property type="component" value="Unassembled WGS sequence"/>
</dbReference>
<keyword evidence="1" id="KW-0732">Signal</keyword>
<organism evidence="2 3">
    <name type="scientific">Maribacter stanieri</name>
    <dbReference type="NCBI Taxonomy" id="440514"/>
    <lineage>
        <taxon>Bacteria</taxon>
        <taxon>Pseudomonadati</taxon>
        <taxon>Bacteroidota</taxon>
        <taxon>Flavobacteriia</taxon>
        <taxon>Flavobacteriales</taxon>
        <taxon>Flavobacteriaceae</taxon>
        <taxon>Maribacter</taxon>
    </lineage>
</organism>
<accession>A0A1I6K125</accession>
<evidence type="ECO:0000256" key="1">
    <source>
        <dbReference type="SAM" id="SignalP"/>
    </source>
</evidence>
<dbReference type="PROSITE" id="PS51257">
    <property type="entry name" value="PROKAR_LIPOPROTEIN"/>
    <property type="match status" value="1"/>
</dbReference>
<gene>
    <name evidence="2" type="ORF">SAMN04488010_3303</name>
</gene>
<dbReference type="STRING" id="440514.SAMN04488010_3303"/>
<feature type="chain" id="PRO_5011539040" description="Type 1 periplasmic binding fold superfamily protein" evidence="1">
    <location>
        <begin position="31"/>
        <end position="190"/>
    </location>
</feature>
<sequence length="190" mass="20219">MKTSTTMRRNKTLKTVLALSLMATVLTSCSSDDDTPEIVNEEEIITTMTVTLTSADGTATFQSQDLDGDGPNAPIITADNLTANTTYVGSIELLNETETPAEDITEEVAEESNEHQFFFSLTGSLAEVAYTDEDADGNPIGLEFELTTGDAGSGTITITLRHEPTKPNDGNLTEAGGETDIAQTFTVVVE</sequence>